<evidence type="ECO:0000256" key="6">
    <source>
        <dbReference type="ARBA" id="ARBA00022723"/>
    </source>
</evidence>
<dbReference type="GO" id="GO:0060816">
    <property type="term" value="P:random inactivation of X chromosome"/>
    <property type="evidence" value="ECO:0000318"/>
    <property type="project" value="GO_Central"/>
</dbReference>
<dbReference type="InterPro" id="IPR001841">
    <property type="entry name" value="Znf_RING"/>
</dbReference>
<evidence type="ECO:0000256" key="11">
    <source>
        <dbReference type="ARBA" id="ARBA00038418"/>
    </source>
</evidence>
<feature type="region of interest" description="Disordered" evidence="13">
    <location>
        <begin position="1"/>
        <end position="26"/>
    </location>
</feature>
<dbReference type="InterPro" id="IPR051834">
    <property type="entry name" value="RING_finger_E3_ligase"/>
</dbReference>
<feature type="compositionally biased region" description="Polar residues" evidence="13">
    <location>
        <begin position="103"/>
        <end position="121"/>
    </location>
</feature>
<evidence type="ECO:0000256" key="5">
    <source>
        <dbReference type="ARBA" id="ARBA00022679"/>
    </source>
</evidence>
<dbReference type="SMART" id="SM00184">
    <property type="entry name" value="RING"/>
    <property type="match status" value="1"/>
</dbReference>
<name>A0A9L0RXF6_HORSE</name>
<dbReference type="GO" id="GO:0061630">
    <property type="term" value="F:ubiquitin protein ligase activity"/>
    <property type="evidence" value="ECO:0000318"/>
    <property type="project" value="GO_Central"/>
</dbReference>
<dbReference type="Pfam" id="PF25914">
    <property type="entry name" value="RNF6_N"/>
    <property type="match status" value="1"/>
</dbReference>
<dbReference type="SUPFAM" id="SSF57850">
    <property type="entry name" value="RING/U-box"/>
    <property type="match status" value="1"/>
</dbReference>
<feature type="compositionally biased region" description="Polar residues" evidence="13">
    <location>
        <begin position="136"/>
        <end position="158"/>
    </location>
</feature>
<evidence type="ECO:0000256" key="1">
    <source>
        <dbReference type="ARBA" id="ARBA00000900"/>
    </source>
</evidence>
<dbReference type="PANTHER" id="PTHR45931:SF1">
    <property type="entry name" value="RING-TYPE DOMAIN-CONTAINING PROTEIN"/>
    <property type="match status" value="1"/>
</dbReference>
<dbReference type="Proteomes" id="UP000002281">
    <property type="component" value="Chromosome X"/>
</dbReference>
<comment type="pathway">
    <text evidence="3">Protein modification; protein ubiquitination.</text>
</comment>
<feature type="compositionally biased region" description="Basic and acidic residues" evidence="13">
    <location>
        <begin position="160"/>
        <end position="189"/>
    </location>
</feature>
<keyword evidence="16" id="KW-1185">Reference proteome</keyword>
<reference evidence="15" key="2">
    <citation type="submission" date="2025-08" db="UniProtKB">
        <authorList>
            <consortium name="Ensembl"/>
        </authorList>
    </citation>
    <scope>IDENTIFICATION</scope>
    <source>
        <strain evidence="15">Thoroughbred</strain>
    </source>
</reference>
<keyword evidence="5" id="KW-0808">Transferase</keyword>
<dbReference type="Gene3D" id="3.30.40.10">
    <property type="entry name" value="Zinc/RING finger domain, C3HC4 (zinc finger)"/>
    <property type="match status" value="1"/>
</dbReference>
<evidence type="ECO:0000256" key="12">
    <source>
        <dbReference type="PROSITE-ProRule" id="PRU00175"/>
    </source>
</evidence>
<dbReference type="InterPro" id="IPR058896">
    <property type="entry name" value="RNF6/12_N"/>
</dbReference>
<dbReference type="InterPro" id="IPR013083">
    <property type="entry name" value="Znf_RING/FYVE/PHD"/>
</dbReference>
<proteinExistence type="inferred from homology"/>
<gene>
    <name evidence="15" type="primary">LOC111771538</name>
</gene>
<dbReference type="PANTHER" id="PTHR45931">
    <property type="entry name" value="SI:CH211-59O9.10"/>
    <property type="match status" value="1"/>
</dbReference>
<comment type="subcellular location">
    <subcellularLocation>
        <location evidence="2">Nucleus</location>
    </subcellularLocation>
</comment>
<keyword evidence="8" id="KW-0833">Ubl conjugation pathway</keyword>
<keyword evidence="7 12" id="KW-0863">Zinc-finger</keyword>
<evidence type="ECO:0000313" key="15">
    <source>
        <dbReference type="Ensembl" id="ENSECAP00000067266.1"/>
    </source>
</evidence>
<feature type="region of interest" description="Disordered" evidence="13">
    <location>
        <begin position="410"/>
        <end position="434"/>
    </location>
</feature>
<dbReference type="GO" id="GO:0005634">
    <property type="term" value="C:nucleus"/>
    <property type="evidence" value="ECO:0000318"/>
    <property type="project" value="GO_Central"/>
</dbReference>
<evidence type="ECO:0000256" key="13">
    <source>
        <dbReference type="SAM" id="MobiDB-lite"/>
    </source>
</evidence>
<evidence type="ECO:0000256" key="8">
    <source>
        <dbReference type="ARBA" id="ARBA00022786"/>
    </source>
</evidence>
<keyword evidence="10" id="KW-0539">Nucleus</keyword>
<organism evidence="15 16">
    <name type="scientific">Equus caballus</name>
    <name type="common">Horse</name>
    <dbReference type="NCBI Taxonomy" id="9796"/>
    <lineage>
        <taxon>Eukaryota</taxon>
        <taxon>Metazoa</taxon>
        <taxon>Chordata</taxon>
        <taxon>Craniata</taxon>
        <taxon>Vertebrata</taxon>
        <taxon>Euteleostomi</taxon>
        <taxon>Mammalia</taxon>
        <taxon>Eutheria</taxon>
        <taxon>Laurasiatheria</taxon>
        <taxon>Perissodactyla</taxon>
        <taxon>Equidae</taxon>
        <taxon>Equus</taxon>
    </lineage>
</organism>
<comment type="similarity">
    <text evidence="11">Belongs to the RNF12 family.</text>
</comment>
<dbReference type="GeneTree" id="ENSGT00940000164247"/>
<feature type="region of interest" description="Disordered" evidence="13">
    <location>
        <begin position="70"/>
        <end position="220"/>
    </location>
</feature>
<evidence type="ECO:0000256" key="10">
    <source>
        <dbReference type="ARBA" id="ARBA00023242"/>
    </source>
</evidence>
<evidence type="ECO:0000256" key="7">
    <source>
        <dbReference type="ARBA" id="ARBA00022771"/>
    </source>
</evidence>
<dbReference type="PROSITE" id="PS50089">
    <property type="entry name" value="ZF_RING_2"/>
    <property type="match status" value="1"/>
</dbReference>
<dbReference type="GO" id="GO:0008270">
    <property type="term" value="F:zinc ion binding"/>
    <property type="evidence" value="ECO:0007669"/>
    <property type="project" value="UniProtKB-KW"/>
</dbReference>
<dbReference type="EC" id="2.3.2.27" evidence="4"/>
<evidence type="ECO:0000256" key="2">
    <source>
        <dbReference type="ARBA" id="ARBA00004123"/>
    </source>
</evidence>
<reference evidence="15 16" key="1">
    <citation type="journal article" date="2009" name="Science">
        <title>Genome sequence, comparative analysis, and population genetics of the domestic horse.</title>
        <authorList>
            <consortium name="Broad Institute Genome Sequencing Platform"/>
            <consortium name="Broad Institute Whole Genome Assembly Team"/>
            <person name="Wade C.M."/>
            <person name="Giulotto E."/>
            <person name="Sigurdsson S."/>
            <person name="Zoli M."/>
            <person name="Gnerre S."/>
            <person name="Imsland F."/>
            <person name="Lear T.L."/>
            <person name="Adelson D.L."/>
            <person name="Bailey E."/>
            <person name="Bellone R.R."/>
            <person name="Bloecker H."/>
            <person name="Distl O."/>
            <person name="Edgar R.C."/>
            <person name="Garber M."/>
            <person name="Leeb T."/>
            <person name="Mauceli E."/>
            <person name="MacLeod J.N."/>
            <person name="Penedo M.C.T."/>
            <person name="Raison J.M."/>
            <person name="Sharpe T."/>
            <person name="Vogel J."/>
            <person name="Andersson L."/>
            <person name="Antczak D.F."/>
            <person name="Biagi T."/>
            <person name="Binns M.M."/>
            <person name="Chowdhary B.P."/>
            <person name="Coleman S.J."/>
            <person name="Della Valle G."/>
            <person name="Fryc S."/>
            <person name="Guerin G."/>
            <person name="Hasegawa T."/>
            <person name="Hill E.W."/>
            <person name="Jurka J."/>
            <person name="Kiialainen A."/>
            <person name="Lindgren G."/>
            <person name="Liu J."/>
            <person name="Magnani E."/>
            <person name="Mickelson J.R."/>
            <person name="Murray J."/>
            <person name="Nergadze S.G."/>
            <person name="Onofrio R."/>
            <person name="Pedroni S."/>
            <person name="Piras M.F."/>
            <person name="Raudsepp T."/>
            <person name="Rocchi M."/>
            <person name="Roeed K.H."/>
            <person name="Ryder O.A."/>
            <person name="Searle S."/>
            <person name="Skow L."/>
            <person name="Swinburne J.E."/>
            <person name="Syvaenen A.C."/>
            <person name="Tozaki T."/>
            <person name="Valberg S.J."/>
            <person name="Vaudin M."/>
            <person name="White J.R."/>
            <person name="Zody M.C."/>
            <person name="Lander E.S."/>
            <person name="Lindblad-Toh K."/>
        </authorList>
    </citation>
    <scope>NUCLEOTIDE SEQUENCE [LARGE SCALE GENOMIC DNA]</scope>
    <source>
        <strain evidence="15 16">Thoroughbred</strain>
    </source>
</reference>
<dbReference type="GO" id="GO:0016567">
    <property type="term" value="P:protein ubiquitination"/>
    <property type="evidence" value="ECO:0000318"/>
    <property type="project" value="GO_Central"/>
</dbReference>
<evidence type="ECO:0000256" key="4">
    <source>
        <dbReference type="ARBA" id="ARBA00012483"/>
    </source>
</evidence>
<accession>A0A9L0RXF6</accession>
<dbReference type="AlphaFoldDB" id="A0A9L0RXF6"/>
<dbReference type="GO" id="GO:0006511">
    <property type="term" value="P:ubiquitin-dependent protein catabolic process"/>
    <property type="evidence" value="ECO:0000318"/>
    <property type="project" value="GO_Central"/>
</dbReference>
<feature type="domain" description="RING-type" evidence="14">
    <location>
        <begin position="574"/>
        <end position="615"/>
    </location>
</feature>
<evidence type="ECO:0000256" key="9">
    <source>
        <dbReference type="ARBA" id="ARBA00022833"/>
    </source>
</evidence>
<evidence type="ECO:0000259" key="14">
    <source>
        <dbReference type="PROSITE" id="PS50089"/>
    </source>
</evidence>
<feature type="compositionally biased region" description="Basic and acidic residues" evidence="13">
    <location>
        <begin position="208"/>
        <end position="219"/>
    </location>
</feature>
<dbReference type="Ensembl" id="ENSECAT00000139243.1">
    <property type="protein sequence ID" value="ENSECAP00000067266.1"/>
    <property type="gene ID" value="ENSECAG00000033592.3"/>
</dbReference>
<protein>
    <recommendedName>
        <fullName evidence="4">RING-type E3 ubiquitin transferase</fullName>
        <ecNumber evidence="4">2.3.2.27</ecNumber>
    </recommendedName>
</protein>
<dbReference type="Pfam" id="PF13639">
    <property type="entry name" value="zf-RING_2"/>
    <property type="match status" value="1"/>
</dbReference>
<sequence>MMERSDSDDGDGPASQSGTEMDRLVHEDDFYRFVNNLSEEDYKLMRDNNLLGSPGESTEEELLRRLQLIKENSPQTSHDNTGGEDSLDTVSNGDYVKDWLNSFEPTENMTSGQRESQSWREVSQIHPKNDDVRFSSEMNFNLNNESPNPENDYATSTRLPRGEENSQRQVENPRSESTRRRPSRSERSTTEALMEVPPTRGQRRARSRSPDGLRTRARTESWSPLKSLYEIFQRFCHRTPSQTFEPPLVNETQRFSRTQHRETLRQQITGLELQNRGLFATSGTRNAIQGERSPDTTSMNGESWELRQINPTIPFELEVGHVHPGAYSHRDSTASRTQLTSETPNNTITLESEHGGLGCMSSHCEQADARAYVSPVRIPVHRISNTGLNDTIPVAVQSTLSQTMTGFSDSSNLTDSYSDLEPSVSPPSQNMERADSLIGTDDSAATSSSGSDPYPCCDSHSTSTLTACSSCAYISSSSCISICSSCDENSEISSLLFEGSDIESLSSHSPSETRQESRQMTPITFDESDSWSSLNEDRFFLLNEDDYQSTGLTVAQTDNLALRSFSENNPSKSCSICITEYTEDSELCILPCSHEYHVHCITRWLAENSTCPICRREVEDSGEGENSN</sequence>
<evidence type="ECO:0000256" key="3">
    <source>
        <dbReference type="ARBA" id="ARBA00004906"/>
    </source>
</evidence>
<reference evidence="15" key="3">
    <citation type="submission" date="2025-09" db="UniProtKB">
        <authorList>
            <consortium name="Ensembl"/>
        </authorList>
    </citation>
    <scope>IDENTIFICATION</scope>
    <source>
        <strain evidence="15">Thoroughbred</strain>
    </source>
</reference>
<comment type="catalytic activity">
    <reaction evidence="1">
        <text>S-ubiquitinyl-[E2 ubiquitin-conjugating enzyme]-L-cysteine + [acceptor protein]-L-lysine = [E2 ubiquitin-conjugating enzyme]-L-cysteine + N(6)-ubiquitinyl-[acceptor protein]-L-lysine.</text>
        <dbReference type="EC" id="2.3.2.27"/>
    </reaction>
</comment>
<keyword evidence="9" id="KW-0862">Zinc</keyword>
<keyword evidence="6" id="KW-0479">Metal-binding</keyword>
<evidence type="ECO:0000313" key="16">
    <source>
        <dbReference type="Proteomes" id="UP000002281"/>
    </source>
</evidence>
<feature type="compositionally biased region" description="Polar residues" evidence="13">
    <location>
        <begin position="70"/>
        <end position="80"/>
    </location>
</feature>